<evidence type="ECO:0000313" key="1">
    <source>
        <dbReference type="EMBL" id="MCJ2184858.1"/>
    </source>
</evidence>
<name>A0ABT0BIH5_9SPHN</name>
<dbReference type="Proteomes" id="UP001162881">
    <property type="component" value="Unassembled WGS sequence"/>
</dbReference>
<dbReference type="EMBL" id="JALHLF010000160">
    <property type="protein sequence ID" value="MCJ2184858.1"/>
    <property type="molecule type" value="Genomic_DNA"/>
</dbReference>
<keyword evidence="2" id="KW-1185">Reference proteome</keyword>
<proteinExistence type="predicted"/>
<evidence type="ECO:0008006" key="3">
    <source>
        <dbReference type="Google" id="ProtNLM"/>
    </source>
</evidence>
<gene>
    <name evidence="1" type="ORF">MTR62_19500</name>
</gene>
<evidence type="ECO:0000313" key="2">
    <source>
        <dbReference type="Proteomes" id="UP001162881"/>
    </source>
</evidence>
<dbReference type="RefSeq" id="WP_244024085.1">
    <property type="nucleotide sequence ID" value="NZ_JALHLF010000160.1"/>
</dbReference>
<comment type="caution">
    <text evidence="1">The sequence shown here is derived from an EMBL/GenBank/DDBJ whole genome shotgun (WGS) entry which is preliminary data.</text>
</comment>
<protein>
    <recommendedName>
        <fullName evidence="3">DUF3617 family protein</fullName>
    </recommendedName>
</protein>
<reference evidence="1" key="1">
    <citation type="submission" date="2022-03" db="EMBL/GenBank/DDBJ databases">
        <title>Identification of a novel bacterium isolated from mangrove sediments.</title>
        <authorList>
            <person name="Pan X."/>
        </authorList>
    </citation>
    <scope>NUCLEOTIDE SEQUENCE</scope>
    <source>
        <strain evidence="1">B1949</strain>
    </source>
</reference>
<sequence>MKSGSILSIAGTGILGLCALGLSEFGLGAIPAVGREATLAMLSELEPGHWALRPRGSARDEERVCIGSGRDFVQLRHPGIACRQVVVADRPSEVTVQYTCPGQGYGRTTIRRETDGLIQIDTQGIHGGLPFAFSAEGRRLGPCTR</sequence>
<accession>A0ABT0BIH5</accession>
<organism evidence="1 2">
    <name type="scientific">Novosphingobium organovorum</name>
    <dbReference type="NCBI Taxonomy" id="2930092"/>
    <lineage>
        <taxon>Bacteria</taxon>
        <taxon>Pseudomonadati</taxon>
        <taxon>Pseudomonadota</taxon>
        <taxon>Alphaproteobacteria</taxon>
        <taxon>Sphingomonadales</taxon>
        <taxon>Sphingomonadaceae</taxon>
        <taxon>Novosphingobium</taxon>
    </lineage>
</organism>